<evidence type="ECO:0000256" key="7">
    <source>
        <dbReference type="SAM" id="Phobius"/>
    </source>
</evidence>
<dbReference type="SMART" id="SM00408">
    <property type="entry name" value="IGc2"/>
    <property type="match status" value="1"/>
</dbReference>
<keyword evidence="2 7" id="KW-0472">Membrane</keyword>
<proteinExistence type="predicted"/>
<dbReference type="GO" id="GO:0016020">
    <property type="term" value="C:membrane"/>
    <property type="evidence" value="ECO:0007669"/>
    <property type="project" value="UniProtKB-SubCell"/>
</dbReference>
<evidence type="ECO:0000256" key="2">
    <source>
        <dbReference type="ARBA" id="ARBA00023136"/>
    </source>
</evidence>
<dbReference type="HOGENOM" id="CLU_620068_0_0_1"/>
<dbReference type="Pfam" id="PF13895">
    <property type="entry name" value="Ig_2"/>
    <property type="match status" value="1"/>
</dbReference>
<evidence type="ECO:0000259" key="8">
    <source>
        <dbReference type="PROSITE" id="PS50835"/>
    </source>
</evidence>
<dbReference type="Proteomes" id="UP000030746">
    <property type="component" value="Unassembled WGS sequence"/>
</dbReference>
<dbReference type="SUPFAM" id="SSF48726">
    <property type="entry name" value="Immunoglobulin"/>
    <property type="match status" value="2"/>
</dbReference>
<keyword evidence="7" id="KW-0812">Transmembrane</keyword>
<dbReference type="InterPro" id="IPR007110">
    <property type="entry name" value="Ig-like_dom"/>
</dbReference>
<dbReference type="PROSITE" id="PS50835">
    <property type="entry name" value="IG_LIKE"/>
    <property type="match status" value="1"/>
</dbReference>
<evidence type="ECO:0000256" key="4">
    <source>
        <dbReference type="ARBA" id="ARBA00023180"/>
    </source>
</evidence>
<keyword evidence="3" id="KW-1015">Disulfide bond</keyword>
<sequence length="399" mass="44406">MGSKRGIPLIVKSNDNCLSFVCGVQLYFSAMNVDIHFISSSESTTVGNEVNISCHIEGDDIDFYDFFYIVRNGLPICKFYRYACNMGIMEYLTLINEYYSCECDYDYSPQRNVFLNVTIKATRKEDNGIWVCGAKSINESLSLQVKYPPSINNIKILPDDREIKEGTYVKLACLVDSFPQSKLSWTFNGEQINNTGPDVIISKATCEDSGSYTCWAVNGVGDKSSATGQLEVSCAPRLKRSRIQRIYATLAGSATLTATVVSYPVPSFTWIHLLEDQTEEVDDTVNHQGLGNNTKLGTGIGIGFIVGLLVMGIIVVIVFFIWKKRGETGINVRQLILKYKKRSPKKETGTTETAPSTSSSRRCTTVESDDQTYEGLDMENSPKQTYEEINIYENQGAVA</sequence>
<name>V4B6C1_LOTGI</name>
<gene>
    <name evidence="9" type="ORF">LOTGIDRAFT_155379</name>
</gene>
<organism evidence="9 10">
    <name type="scientific">Lottia gigantea</name>
    <name type="common">Giant owl limpet</name>
    <dbReference type="NCBI Taxonomy" id="225164"/>
    <lineage>
        <taxon>Eukaryota</taxon>
        <taxon>Metazoa</taxon>
        <taxon>Spiralia</taxon>
        <taxon>Lophotrochozoa</taxon>
        <taxon>Mollusca</taxon>
        <taxon>Gastropoda</taxon>
        <taxon>Patellogastropoda</taxon>
        <taxon>Lottioidea</taxon>
        <taxon>Lottiidae</taxon>
        <taxon>Lottia</taxon>
    </lineage>
</organism>
<dbReference type="PANTHER" id="PTHR11640">
    <property type="entry name" value="NEPHRIN"/>
    <property type="match status" value="1"/>
</dbReference>
<accession>V4B6C1</accession>
<feature type="transmembrane region" description="Helical" evidence="7">
    <location>
        <begin position="300"/>
        <end position="322"/>
    </location>
</feature>
<dbReference type="EMBL" id="KB203566">
    <property type="protein sequence ID" value="ESO84064.1"/>
    <property type="molecule type" value="Genomic_DNA"/>
</dbReference>
<dbReference type="GeneID" id="20236697"/>
<feature type="compositionally biased region" description="Polar residues" evidence="6">
    <location>
        <begin position="350"/>
        <end position="366"/>
    </location>
</feature>
<dbReference type="CTD" id="20236697"/>
<keyword evidence="7" id="KW-1133">Transmembrane helix</keyword>
<keyword evidence="5" id="KW-0393">Immunoglobulin domain</keyword>
<evidence type="ECO:0000313" key="10">
    <source>
        <dbReference type="Proteomes" id="UP000030746"/>
    </source>
</evidence>
<keyword evidence="4" id="KW-0325">Glycoprotein</keyword>
<dbReference type="KEGG" id="lgi:LOTGIDRAFT_155379"/>
<dbReference type="InterPro" id="IPR003598">
    <property type="entry name" value="Ig_sub2"/>
</dbReference>
<dbReference type="SMART" id="SM00409">
    <property type="entry name" value="IG"/>
    <property type="match status" value="2"/>
</dbReference>
<comment type="subcellular location">
    <subcellularLocation>
        <location evidence="1">Membrane</location>
        <topology evidence="1">Single-pass type I membrane protein</topology>
    </subcellularLocation>
</comment>
<evidence type="ECO:0000256" key="5">
    <source>
        <dbReference type="ARBA" id="ARBA00023319"/>
    </source>
</evidence>
<keyword evidence="10" id="KW-1185">Reference proteome</keyword>
<feature type="transmembrane region" description="Helical" evidence="7">
    <location>
        <begin position="246"/>
        <end position="265"/>
    </location>
</feature>
<evidence type="ECO:0000256" key="1">
    <source>
        <dbReference type="ARBA" id="ARBA00004479"/>
    </source>
</evidence>
<evidence type="ECO:0000256" key="3">
    <source>
        <dbReference type="ARBA" id="ARBA00023157"/>
    </source>
</evidence>
<dbReference type="InterPro" id="IPR003599">
    <property type="entry name" value="Ig_sub"/>
</dbReference>
<feature type="domain" description="Ig-like" evidence="8">
    <location>
        <begin position="149"/>
        <end position="233"/>
    </location>
</feature>
<dbReference type="Gene3D" id="2.60.40.10">
    <property type="entry name" value="Immunoglobulins"/>
    <property type="match status" value="1"/>
</dbReference>
<dbReference type="InterPro" id="IPR036179">
    <property type="entry name" value="Ig-like_dom_sf"/>
</dbReference>
<protein>
    <recommendedName>
        <fullName evidence="8">Ig-like domain-containing protein</fullName>
    </recommendedName>
</protein>
<evidence type="ECO:0000313" key="9">
    <source>
        <dbReference type="EMBL" id="ESO84064.1"/>
    </source>
</evidence>
<dbReference type="OrthoDB" id="6137069at2759"/>
<evidence type="ECO:0000256" key="6">
    <source>
        <dbReference type="SAM" id="MobiDB-lite"/>
    </source>
</evidence>
<dbReference type="InterPro" id="IPR013783">
    <property type="entry name" value="Ig-like_fold"/>
</dbReference>
<dbReference type="InterPro" id="IPR051275">
    <property type="entry name" value="Cell_adhesion_signaling"/>
</dbReference>
<feature type="region of interest" description="Disordered" evidence="6">
    <location>
        <begin position="344"/>
        <end position="387"/>
    </location>
</feature>
<dbReference type="AlphaFoldDB" id="V4B6C1"/>
<reference evidence="9 10" key="1">
    <citation type="journal article" date="2013" name="Nature">
        <title>Insights into bilaterian evolution from three spiralian genomes.</title>
        <authorList>
            <person name="Simakov O."/>
            <person name="Marletaz F."/>
            <person name="Cho S.J."/>
            <person name="Edsinger-Gonzales E."/>
            <person name="Havlak P."/>
            <person name="Hellsten U."/>
            <person name="Kuo D.H."/>
            <person name="Larsson T."/>
            <person name="Lv J."/>
            <person name="Arendt D."/>
            <person name="Savage R."/>
            <person name="Osoegawa K."/>
            <person name="de Jong P."/>
            <person name="Grimwood J."/>
            <person name="Chapman J.A."/>
            <person name="Shapiro H."/>
            <person name="Aerts A."/>
            <person name="Otillar R.P."/>
            <person name="Terry A.Y."/>
            <person name="Boore J.L."/>
            <person name="Grigoriev I.V."/>
            <person name="Lindberg D.R."/>
            <person name="Seaver E.C."/>
            <person name="Weisblat D.A."/>
            <person name="Putnam N.H."/>
            <person name="Rokhsar D.S."/>
        </authorList>
    </citation>
    <scope>NUCLEOTIDE SEQUENCE [LARGE SCALE GENOMIC DNA]</scope>
</reference>
<dbReference type="RefSeq" id="XP_009065192.1">
    <property type="nucleotide sequence ID" value="XM_009066944.1"/>
</dbReference>